<evidence type="ECO:0000313" key="2">
    <source>
        <dbReference type="EMBL" id="VDO01967.1"/>
    </source>
</evidence>
<dbReference type="Proteomes" id="UP000278807">
    <property type="component" value="Unassembled WGS sequence"/>
</dbReference>
<organism evidence="4">
    <name type="scientific">Rodentolepis nana</name>
    <name type="common">Dwarf tapeworm</name>
    <name type="synonym">Hymenolepis nana</name>
    <dbReference type="NCBI Taxonomy" id="102285"/>
    <lineage>
        <taxon>Eukaryota</taxon>
        <taxon>Metazoa</taxon>
        <taxon>Spiralia</taxon>
        <taxon>Lophotrochozoa</taxon>
        <taxon>Platyhelminthes</taxon>
        <taxon>Cestoda</taxon>
        <taxon>Eucestoda</taxon>
        <taxon>Cyclophyllidea</taxon>
        <taxon>Hymenolepididae</taxon>
        <taxon>Rodentolepis</taxon>
    </lineage>
</organism>
<dbReference type="EMBL" id="UZAE01006053">
    <property type="protein sequence ID" value="VDO01967.1"/>
    <property type="molecule type" value="Genomic_DNA"/>
</dbReference>
<reference evidence="2 3" key="2">
    <citation type="submission" date="2018-11" db="EMBL/GenBank/DDBJ databases">
        <authorList>
            <consortium name="Pathogen Informatics"/>
        </authorList>
    </citation>
    <scope>NUCLEOTIDE SEQUENCE [LARGE SCALE GENOMIC DNA]</scope>
</reference>
<accession>A0A0R3TGB9</accession>
<proteinExistence type="predicted"/>
<protein>
    <submittedName>
        <fullName evidence="4">Secreted protein</fullName>
    </submittedName>
</protein>
<evidence type="ECO:0000313" key="4">
    <source>
        <dbReference type="WBParaSite" id="HNAJ_0000611001-mRNA-1"/>
    </source>
</evidence>
<gene>
    <name evidence="2" type="ORF">HNAJ_LOCUS6107</name>
</gene>
<reference evidence="4" key="1">
    <citation type="submission" date="2017-02" db="UniProtKB">
        <authorList>
            <consortium name="WormBaseParasite"/>
        </authorList>
    </citation>
    <scope>IDENTIFICATION</scope>
</reference>
<feature type="region of interest" description="Disordered" evidence="1">
    <location>
        <begin position="64"/>
        <end position="85"/>
    </location>
</feature>
<keyword evidence="3" id="KW-1185">Reference proteome</keyword>
<dbReference type="WBParaSite" id="HNAJ_0000611001-mRNA-1">
    <property type="protein sequence ID" value="HNAJ_0000611001-mRNA-1"/>
    <property type="gene ID" value="HNAJ_0000611001"/>
</dbReference>
<name>A0A0R3TGB9_RODNA</name>
<evidence type="ECO:0000313" key="3">
    <source>
        <dbReference type="Proteomes" id="UP000278807"/>
    </source>
</evidence>
<sequence length="85" mass="9360">MLFPVNVVRNVCCRPFPPRSVPALPNGLSNCGMRNGSVVSNAIHSQFTPLPNWFEENSLSKMSLTSRVNNPAPRIPDRPNTGSRL</sequence>
<evidence type="ECO:0000256" key="1">
    <source>
        <dbReference type="SAM" id="MobiDB-lite"/>
    </source>
</evidence>
<dbReference type="AlphaFoldDB" id="A0A0R3TGB9"/>